<feature type="domain" description="Tudor" evidence="4">
    <location>
        <begin position="992"/>
        <end position="1051"/>
    </location>
</feature>
<dbReference type="EMBL" id="CAKKLH010000300">
    <property type="protein sequence ID" value="CAH0110180.1"/>
    <property type="molecule type" value="Genomic_DNA"/>
</dbReference>
<keyword evidence="1" id="KW-0479">Metal-binding</keyword>
<keyword evidence="1" id="KW-0863">Zinc-finger</keyword>
<feature type="domain" description="Tudor" evidence="4">
    <location>
        <begin position="668"/>
        <end position="740"/>
    </location>
</feature>
<dbReference type="AlphaFoldDB" id="A0A8J2WL82"/>
<feature type="zinc finger region" description="C3H1-type" evidence="1">
    <location>
        <begin position="875"/>
        <end position="904"/>
    </location>
</feature>
<reference evidence="5" key="1">
    <citation type="submission" date="2021-11" db="EMBL/GenBank/DDBJ databases">
        <authorList>
            <person name="Schell T."/>
        </authorList>
    </citation>
    <scope>NUCLEOTIDE SEQUENCE</scope>
    <source>
        <strain evidence="5">M5</strain>
    </source>
</reference>
<dbReference type="Gene3D" id="2.40.50.90">
    <property type="match status" value="3"/>
</dbReference>
<evidence type="ECO:0000259" key="4">
    <source>
        <dbReference type="PROSITE" id="PS50304"/>
    </source>
</evidence>
<sequence length="1142" mass="127884">MADHIHEFKNLALRDIRLCRDKIQEFLDTTYVTAENAVDDLFRNINDTDVLKNLDEMNTLLKVCREKLVVVASSIPSNTSAESFQHNNQCLAVTHSTTNFCVPKMSVVFNTPYLVKILSPGSPSRFWLNLESTSIEKIEKELEISYRNYSKLNTLPHPGSFVVCLHLQKYCRGKVITTMEFDTVTSKVDVMLVDYGEIITTTVSQLYPMQIQYCQEPAHGLLCCVHDLEPANQIWDLESIVYFNQSCENITATFHPPPKENVNTDTFSIYFPDYYVSLQKRNCNENADIRLAMINKVMGTSSHPPKSSQALPNSSPESSLLRNSLKETDPKSLASNKSSCKTVEEYETPGSSEGKPSALNDLTVDSSKIYVIDQSNSKNSSLKSGNNCLLTDTHKSSFPNTNAKEFISLKNSTSIPSVASQQHSICNIQSNRPLQDENLTDVNRISRSSSANVGQSSNSTNQGTKIRAVPLNGFATFPVTNNLADDIDDLLLIPHASRAMPTPPYDSDQQSVDQQSMDAIPFDGPFREPSDPQLLNKFLDCVNLAKTSSNQQSFVGNSEVDAQSFVSATSQVQSSDRQKSTPVNLKSEWESQRVPISLDYQFGSVLKPRSLPMLGNSGSEIIQCFFSHVISPTHFYVHLLDEISTLIKPLTELLNQLYENSEEVPVTQPEVGSFWVVQEPQNQFWSRAKILSVDKNDEISWKTQVKAKNPTCTVFLVDWGNVEIVSVSQLRPLVKKILDIPCLALHCRLDGIYPFQKSMESNEWLSQATDKFVELAGTDKELTALVSSSNVGKDGAISLLLFRDDIEDEYSVNELLVFLRCASSNVFQEIAEESVIADDETEWGDPMADDYFSPMNNSAYNTENYDSVTTGYIPKDENRICRFYAATGSCFKGGIKCDQLHRKPRKGVFTEDTIEVFVDVPSLPSLVPGSLIHIQVTCVTNAFRFYAILPHGTRSLQNMFAADDESETLESLQQALQEDYTSNYFSRRMTIAPSAGDVVIAKSPEDNRWYRGRVFEEKGNDVFAIYFLDYGNAQLVHLRNLCNPVPRFIHFPAQAVEMYLNGIDTSEAADTIKAKKVLVSLVKNQDLVARVVHEMPFVCVDLYNTSGSSEINIATEMHRLKATTLVRKKAFCLQKRDKEVAG</sequence>
<dbReference type="Proteomes" id="UP000789390">
    <property type="component" value="Unassembled WGS sequence"/>
</dbReference>
<dbReference type="GO" id="GO:0008270">
    <property type="term" value="F:zinc ion binding"/>
    <property type="evidence" value="ECO:0007669"/>
    <property type="project" value="UniProtKB-KW"/>
</dbReference>
<dbReference type="InterPro" id="IPR002999">
    <property type="entry name" value="Tudor"/>
</dbReference>
<dbReference type="PANTHER" id="PTHR22948:SF76">
    <property type="entry name" value="FI20010P1-RELATED"/>
    <property type="match status" value="1"/>
</dbReference>
<dbReference type="InterPro" id="IPR050621">
    <property type="entry name" value="Tudor_domain_containing"/>
</dbReference>
<feature type="compositionally biased region" description="Polar residues" evidence="2">
    <location>
        <begin position="300"/>
        <end position="322"/>
    </location>
</feature>
<evidence type="ECO:0008006" key="7">
    <source>
        <dbReference type="Google" id="ProtNLM"/>
    </source>
</evidence>
<accession>A0A8J2WL82</accession>
<protein>
    <recommendedName>
        <fullName evidence="7">Tudor domain-containing protein</fullName>
    </recommendedName>
</protein>
<dbReference type="GO" id="GO:0005737">
    <property type="term" value="C:cytoplasm"/>
    <property type="evidence" value="ECO:0007669"/>
    <property type="project" value="UniProtKB-ARBA"/>
</dbReference>
<evidence type="ECO:0000313" key="6">
    <source>
        <dbReference type="Proteomes" id="UP000789390"/>
    </source>
</evidence>
<evidence type="ECO:0000259" key="3">
    <source>
        <dbReference type="PROSITE" id="PS50103"/>
    </source>
</evidence>
<dbReference type="PROSITE" id="PS50103">
    <property type="entry name" value="ZF_C3H1"/>
    <property type="match status" value="1"/>
</dbReference>
<evidence type="ECO:0000313" key="5">
    <source>
        <dbReference type="EMBL" id="CAH0110180.1"/>
    </source>
</evidence>
<dbReference type="SUPFAM" id="SSF63748">
    <property type="entry name" value="Tudor/PWWP/MBT"/>
    <property type="match status" value="3"/>
</dbReference>
<dbReference type="SMART" id="SM00333">
    <property type="entry name" value="TUDOR"/>
    <property type="match status" value="3"/>
</dbReference>
<keyword evidence="1" id="KW-0862">Zinc</keyword>
<proteinExistence type="predicted"/>
<dbReference type="InterPro" id="IPR035437">
    <property type="entry name" value="SNase_OB-fold_sf"/>
</dbReference>
<gene>
    <name evidence="5" type="ORF">DGAL_LOCUS13681</name>
</gene>
<keyword evidence="6" id="KW-1185">Reference proteome</keyword>
<dbReference type="PANTHER" id="PTHR22948">
    <property type="entry name" value="TUDOR DOMAIN CONTAINING PROTEIN"/>
    <property type="match status" value="1"/>
</dbReference>
<feature type="domain" description="C3H1-type" evidence="3">
    <location>
        <begin position="875"/>
        <end position="904"/>
    </location>
</feature>
<feature type="region of interest" description="Disordered" evidence="2">
    <location>
        <begin position="300"/>
        <end position="360"/>
    </location>
</feature>
<dbReference type="OrthoDB" id="6359713at2759"/>
<name>A0A8J2WL82_9CRUS</name>
<dbReference type="PROSITE" id="PS50304">
    <property type="entry name" value="TUDOR"/>
    <property type="match status" value="2"/>
</dbReference>
<dbReference type="Gene3D" id="2.30.30.140">
    <property type="match status" value="3"/>
</dbReference>
<organism evidence="5 6">
    <name type="scientific">Daphnia galeata</name>
    <dbReference type="NCBI Taxonomy" id="27404"/>
    <lineage>
        <taxon>Eukaryota</taxon>
        <taxon>Metazoa</taxon>
        <taxon>Ecdysozoa</taxon>
        <taxon>Arthropoda</taxon>
        <taxon>Crustacea</taxon>
        <taxon>Branchiopoda</taxon>
        <taxon>Diplostraca</taxon>
        <taxon>Cladocera</taxon>
        <taxon>Anomopoda</taxon>
        <taxon>Daphniidae</taxon>
        <taxon>Daphnia</taxon>
    </lineage>
</organism>
<dbReference type="Pfam" id="PF00567">
    <property type="entry name" value="TUDOR"/>
    <property type="match status" value="3"/>
</dbReference>
<comment type="caution">
    <text evidence="5">The sequence shown here is derived from an EMBL/GenBank/DDBJ whole genome shotgun (WGS) entry which is preliminary data.</text>
</comment>
<dbReference type="InterPro" id="IPR000571">
    <property type="entry name" value="Znf_CCCH"/>
</dbReference>
<evidence type="ECO:0000256" key="1">
    <source>
        <dbReference type="PROSITE-ProRule" id="PRU00723"/>
    </source>
</evidence>
<evidence type="ECO:0000256" key="2">
    <source>
        <dbReference type="SAM" id="MobiDB-lite"/>
    </source>
</evidence>
<dbReference type="CDD" id="cd20379">
    <property type="entry name" value="Tudor_dTUD-like"/>
    <property type="match status" value="1"/>
</dbReference>